<feature type="region of interest" description="Disordered" evidence="1">
    <location>
        <begin position="80"/>
        <end position="110"/>
    </location>
</feature>
<name>A0A9P0CLV6_9CUCU</name>
<dbReference type="OrthoDB" id="6781249at2759"/>
<dbReference type="AlphaFoldDB" id="A0A9P0CLV6"/>
<protein>
    <submittedName>
        <fullName evidence="2">Uncharacterized protein</fullName>
    </submittedName>
</protein>
<accession>A0A9P0CLV6</accession>
<evidence type="ECO:0000313" key="3">
    <source>
        <dbReference type="Proteomes" id="UP001153636"/>
    </source>
</evidence>
<dbReference type="Proteomes" id="UP001153636">
    <property type="component" value="Chromosome 15"/>
</dbReference>
<evidence type="ECO:0000256" key="1">
    <source>
        <dbReference type="SAM" id="MobiDB-lite"/>
    </source>
</evidence>
<organism evidence="2 3">
    <name type="scientific">Psylliodes chrysocephalus</name>
    <dbReference type="NCBI Taxonomy" id="3402493"/>
    <lineage>
        <taxon>Eukaryota</taxon>
        <taxon>Metazoa</taxon>
        <taxon>Ecdysozoa</taxon>
        <taxon>Arthropoda</taxon>
        <taxon>Hexapoda</taxon>
        <taxon>Insecta</taxon>
        <taxon>Pterygota</taxon>
        <taxon>Neoptera</taxon>
        <taxon>Endopterygota</taxon>
        <taxon>Coleoptera</taxon>
        <taxon>Polyphaga</taxon>
        <taxon>Cucujiformia</taxon>
        <taxon>Chrysomeloidea</taxon>
        <taxon>Chrysomelidae</taxon>
        <taxon>Galerucinae</taxon>
        <taxon>Alticini</taxon>
        <taxon>Psylliodes</taxon>
    </lineage>
</organism>
<keyword evidence="3" id="KW-1185">Reference proteome</keyword>
<feature type="compositionally biased region" description="Acidic residues" evidence="1">
    <location>
        <begin position="231"/>
        <end position="255"/>
    </location>
</feature>
<sequence>MDESIRNESKSVQQLISKYFSVNEWRELPENLRFRYLLMVRKYDKVERFNEEWAVNPTPTPDFIKGKEKKTVSKLFKRPKSAEIKLPTKRPAPESIPSPQPSTSTAVEQLETRKNRSEIIIRVFSGLPNSILALELHGGGSVGGALGRNGSVHESRSKLVTREFSGMPNSILELPGGGSVEMTLDPLEWGWELVDGEISPVTMTQEVDPEEILSKISCSCQTDCGTSNGAEDTDEEEDEEGGEDKEGEEEFEQDV</sequence>
<proteinExistence type="predicted"/>
<evidence type="ECO:0000313" key="2">
    <source>
        <dbReference type="EMBL" id="CAH1103996.1"/>
    </source>
</evidence>
<reference evidence="2" key="1">
    <citation type="submission" date="2022-01" db="EMBL/GenBank/DDBJ databases">
        <authorList>
            <person name="King R."/>
        </authorList>
    </citation>
    <scope>NUCLEOTIDE SEQUENCE</scope>
</reference>
<gene>
    <name evidence="2" type="ORF">PSYICH_LOCUS4733</name>
</gene>
<feature type="region of interest" description="Disordered" evidence="1">
    <location>
        <begin position="221"/>
        <end position="255"/>
    </location>
</feature>
<dbReference type="EMBL" id="OV651827">
    <property type="protein sequence ID" value="CAH1103996.1"/>
    <property type="molecule type" value="Genomic_DNA"/>
</dbReference>